<keyword evidence="6" id="KW-0812">Transmembrane</keyword>
<accession>A0AA88YE24</accession>
<reference evidence="8" key="1">
    <citation type="submission" date="2019-08" db="EMBL/GenBank/DDBJ databases">
        <title>The improved chromosome-level genome for the pearl oyster Pinctada fucata martensii using PacBio sequencing and Hi-C.</title>
        <authorList>
            <person name="Zheng Z."/>
        </authorList>
    </citation>
    <scope>NUCLEOTIDE SEQUENCE</scope>
    <source>
        <strain evidence="8">ZZ-2019</strain>
        <tissue evidence="8">Adductor muscle</tissue>
    </source>
</reference>
<feature type="non-terminal residue" evidence="8">
    <location>
        <position position="1"/>
    </location>
</feature>
<keyword evidence="3" id="KW-0132">Cell division</keyword>
<evidence type="ECO:0000313" key="8">
    <source>
        <dbReference type="EMBL" id="KAK3103078.1"/>
    </source>
</evidence>
<dbReference type="Gene3D" id="1.25.10.10">
    <property type="entry name" value="Leucine-rich Repeat Variant"/>
    <property type="match status" value="1"/>
</dbReference>
<organism evidence="8 9">
    <name type="scientific">Pinctada imbricata</name>
    <name type="common">Atlantic pearl-oyster</name>
    <name type="synonym">Pinctada martensii</name>
    <dbReference type="NCBI Taxonomy" id="66713"/>
    <lineage>
        <taxon>Eukaryota</taxon>
        <taxon>Metazoa</taxon>
        <taxon>Spiralia</taxon>
        <taxon>Lophotrochozoa</taxon>
        <taxon>Mollusca</taxon>
        <taxon>Bivalvia</taxon>
        <taxon>Autobranchia</taxon>
        <taxon>Pteriomorphia</taxon>
        <taxon>Pterioida</taxon>
        <taxon>Pterioidea</taxon>
        <taxon>Pteriidae</taxon>
        <taxon>Pinctada</taxon>
    </lineage>
</organism>
<name>A0AA88YE24_PINIB</name>
<dbReference type="Proteomes" id="UP001186944">
    <property type="component" value="Unassembled WGS sequence"/>
</dbReference>
<protein>
    <recommendedName>
        <fullName evidence="2">Ataxin-10</fullName>
    </recommendedName>
</protein>
<evidence type="ECO:0000256" key="1">
    <source>
        <dbReference type="ARBA" id="ARBA00008384"/>
    </source>
</evidence>
<dbReference type="PANTHER" id="PTHR13255">
    <property type="entry name" value="ATAXIN-10"/>
    <property type="match status" value="1"/>
</dbReference>
<evidence type="ECO:0000259" key="7">
    <source>
        <dbReference type="Pfam" id="PF09759"/>
    </source>
</evidence>
<dbReference type="InterPro" id="IPR019156">
    <property type="entry name" value="Ataxin-10_domain"/>
</dbReference>
<dbReference type="EMBL" id="VSWD01000005">
    <property type="protein sequence ID" value="KAK3103078.1"/>
    <property type="molecule type" value="Genomic_DNA"/>
</dbReference>
<dbReference type="InterPro" id="IPR011989">
    <property type="entry name" value="ARM-like"/>
</dbReference>
<gene>
    <name evidence="8" type="ORF">FSP39_016303</name>
</gene>
<proteinExistence type="inferred from homology"/>
<evidence type="ECO:0000256" key="3">
    <source>
        <dbReference type="ARBA" id="ARBA00022618"/>
    </source>
</evidence>
<dbReference type="SUPFAM" id="SSF48371">
    <property type="entry name" value="ARM repeat"/>
    <property type="match status" value="1"/>
</dbReference>
<dbReference type="InterPro" id="IPR051374">
    <property type="entry name" value="Ataxin-10/CTR86_families"/>
</dbReference>
<dbReference type="GO" id="GO:0051301">
    <property type="term" value="P:cell division"/>
    <property type="evidence" value="ECO:0007669"/>
    <property type="project" value="UniProtKB-KW"/>
</dbReference>
<evidence type="ECO:0000256" key="4">
    <source>
        <dbReference type="ARBA" id="ARBA00023306"/>
    </source>
</evidence>
<evidence type="ECO:0000256" key="2">
    <source>
        <dbReference type="ARBA" id="ARBA00018804"/>
    </source>
</evidence>
<sequence length="200" mass="22522">HLIVKQLEALGMASGLQDLYGLLKEDKDLLTVSLRAYQICYIIVVLGNCIMLVLKSFFIGIYFMLYISWEKAGNNTFAAVTKVTERDKVDPSHPVYGLKRDLIKLIGNMVYQHRANQDMVREMDGIALILDQTNIDGRNPFITQWAVLAIRNLCDNNQENKAVLASLKMEGLDRNASILEEMGINAEVRGDKVYVKPSGK</sequence>
<keyword evidence="6" id="KW-1133">Transmembrane helix</keyword>
<evidence type="ECO:0000313" key="9">
    <source>
        <dbReference type="Proteomes" id="UP001186944"/>
    </source>
</evidence>
<keyword evidence="9" id="KW-1185">Reference proteome</keyword>
<evidence type="ECO:0000256" key="6">
    <source>
        <dbReference type="SAM" id="Phobius"/>
    </source>
</evidence>
<keyword evidence="4" id="KW-0131">Cell cycle</keyword>
<dbReference type="Pfam" id="PF09759">
    <property type="entry name" value="Atx10homo_assoc"/>
    <property type="match status" value="1"/>
</dbReference>
<comment type="similarity">
    <text evidence="1">Belongs to the ataxin-10 family.</text>
</comment>
<dbReference type="InterPro" id="IPR016024">
    <property type="entry name" value="ARM-type_fold"/>
</dbReference>
<dbReference type="GO" id="GO:0005829">
    <property type="term" value="C:cytosol"/>
    <property type="evidence" value="ECO:0007669"/>
    <property type="project" value="TreeGrafter"/>
</dbReference>
<evidence type="ECO:0000256" key="5">
    <source>
        <dbReference type="ARBA" id="ARBA00045173"/>
    </source>
</evidence>
<comment type="function">
    <text evidence="5">May play a role in the regulation of cytokinesis. May play a role in signaling by stimulating protein glycosylation. Induces neuritogenesis by activating the Ras-MAP kinase pathway and is necessary for the survival of cerebellar neurons. Does not appear to play a major role in ciliogenesis.</text>
</comment>
<dbReference type="GO" id="GO:0031175">
    <property type="term" value="P:neuron projection development"/>
    <property type="evidence" value="ECO:0007669"/>
    <property type="project" value="TreeGrafter"/>
</dbReference>
<comment type="caution">
    <text evidence="8">The sequence shown here is derived from an EMBL/GenBank/DDBJ whole genome shotgun (WGS) entry which is preliminary data.</text>
</comment>
<dbReference type="PANTHER" id="PTHR13255:SF0">
    <property type="entry name" value="ATAXIN-10"/>
    <property type="match status" value="1"/>
</dbReference>
<dbReference type="AlphaFoldDB" id="A0AA88YE24"/>
<keyword evidence="6" id="KW-0472">Membrane</keyword>
<feature type="transmembrane region" description="Helical" evidence="6">
    <location>
        <begin position="36"/>
        <end position="65"/>
    </location>
</feature>
<feature type="domain" description="Ataxin-10" evidence="7">
    <location>
        <begin position="98"/>
        <end position="190"/>
    </location>
</feature>